<feature type="domain" description="TRUD" evidence="5">
    <location>
        <begin position="162"/>
        <end position="306"/>
    </location>
</feature>
<reference evidence="7" key="1">
    <citation type="submission" date="2019-02" db="EMBL/GenBank/DDBJ databases">
        <title>Draft genome sequence of Muricauda sp. 176CP4-71.</title>
        <authorList>
            <person name="Park J.-S."/>
        </authorList>
    </citation>
    <scope>NUCLEOTIDE SEQUENCE [LARGE SCALE GENOMIC DNA]</scope>
    <source>
        <strain evidence="7">176GS2-150</strain>
    </source>
</reference>
<evidence type="ECO:0000256" key="3">
    <source>
        <dbReference type="ARBA" id="ARBA00023235"/>
    </source>
</evidence>
<dbReference type="CDD" id="cd02575">
    <property type="entry name" value="PseudoU_synth_EcTruD"/>
    <property type="match status" value="1"/>
</dbReference>
<dbReference type="PANTHER" id="PTHR47811">
    <property type="entry name" value="TRNA PSEUDOURIDINE SYNTHASE D"/>
    <property type="match status" value="1"/>
</dbReference>
<name>A0ABY1WRL4_9GAMM</name>
<protein>
    <recommendedName>
        <fullName evidence="4">tRNA pseudouridine synthase D</fullName>
        <ecNumber evidence="4">5.4.99.27</ecNumber>
    </recommendedName>
    <alternativeName>
        <fullName evidence="4">tRNA pseudouridine(13) synthase</fullName>
    </alternativeName>
    <alternativeName>
        <fullName evidence="4">tRNA pseudouridylate synthase D</fullName>
    </alternativeName>
    <alternativeName>
        <fullName evidence="4">tRNA-uridine isomerase D</fullName>
    </alternativeName>
</protein>
<accession>A0ABY1WRL4</accession>
<dbReference type="PROSITE" id="PS01268">
    <property type="entry name" value="UPF0024"/>
    <property type="match status" value="1"/>
</dbReference>
<comment type="similarity">
    <text evidence="1 4">Belongs to the pseudouridine synthase TruD family.</text>
</comment>
<dbReference type="InterPro" id="IPR050170">
    <property type="entry name" value="TruD_pseudoU_synthase"/>
</dbReference>
<proteinExistence type="inferred from homology"/>
<dbReference type="Proteomes" id="UP000292544">
    <property type="component" value="Unassembled WGS sequence"/>
</dbReference>
<dbReference type="Gene3D" id="3.30.2350.20">
    <property type="entry name" value="TruD, catalytic domain"/>
    <property type="match status" value="1"/>
</dbReference>
<evidence type="ECO:0000313" key="7">
    <source>
        <dbReference type="Proteomes" id="UP000292544"/>
    </source>
</evidence>
<evidence type="ECO:0000256" key="2">
    <source>
        <dbReference type="ARBA" id="ARBA00022694"/>
    </source>
</evidence>
<dbReference type="HAMAP" id="MF_01082">
    <property type="entry name" value="TruD"/>
    <property type="match status" value="1"/>
</dbReference>
<evidence type="ECO:0000256" key="1">
    <source>
        <dbReference type="ARBA" id="ARBA00007953"/>
    </source>
</evidence>
<dbReference type="InterPro" id="IPR020119">
    <property type="entry name" value="PsdUridine_synth_TruD_CS"/>
</dbReference>
<dbReference type="InterPro" id="IPR011760">
    <property type="entry name" value="PsdUridine_synth_TruD_insert"/>
</dbReference>
<evidence type="ECO:0000256" key="4">
    <source>
        <dbReference type="HAMAP-Rule" id="MF_01082"/>
    </source>
</evidence>
<dbReference type="InterPro" id="IPR043165">
    <property type="entry name" value="TruD_insert_sf"/>
</dbReference>
<dbReference type="Pfam" id="PF01142">
    <property type="entry name" value="TruD"/>
    <property type="match status" value="2"/>
</dbReference>
<dbReference type="SUPFAM" id="SSF55120">
    <property type="entry name" value="Pseudouridine synthase"/>
    <property type="match status" value="1"/>
</dbReference>
<dbReference type="PANTHER" id="PTHR47811:SF1">
    <property type="entry name" value="TRNA PSEUDOURIDINE SYNTHASE D"/>
    <property type="match status" value="1"/>
</dbReference>
<gene>
    <name evidence="4" type="primary">truD</name>
    <name evidence="6" type="ORF">EXY25_09015</name>
</gene>
<keyword evidence="3 4" id="KW-0413">Isomerase</keyword>
<dbReference type="Gene3D" id="3.30.2340.10">
    <property type="entry name" value="TruD, insertion domain"/>
    <property type="match status" value="1"/>
</dbReference>
<comment type="caution">
    <text evidence="6">The sequence shown here is derived from an EMBL/GenBank/DDBJ whole genome shotgun (WGS) entry which is preliminary data.</text>
</comment>
<evidence type="ECO:0000313" key="6">
    <source>
        <dbReference type="EMBL" id="TAA47363.1"/>
    </source>
</evidence>
<sequence length="344" mass="38366">MNHLDLELAWYSLAYRLGQEPSAEANFKVKPEDFFVDEVMGFEPDGEGEHLWLQIRKKDANTADVITRLSGLLKASPKVIGHSGLKDRWAVTQQWISVQLPGQDAPDLRGEIAPGVEVIAQQRHSKKLRPGTHKANRFEIRLRQVSDMAAAEEALRTVAQRGAPNYFGSQRFGHGGKNLLQAQALFAGKRIKSRNQKSMALSAARSLLFNRVASKRIESGVQPLAGECFMLSGTRSYFTAEQIDDTIVDRLTSGDIQYSVPLWGKGELSSSSDAQLIEQEVVAEFAEFADGLVAQGLKQERRPLMIHPQQFSWQQQGDDLLLSFQLPTGCYATAVLREVVRFQE</sequence>
<dbReference type="InterPro" id="IPR001656">
    <property type="entry name" value="PsdUridine_synth_TruD"/>
</dbReference>
<organism evidence="6 7">
    <name type="scientific">Corallincola spongiicola</name>
    <dbReference type="NCBI Taxonomy" id="2520508"/>
    <lineage>
        <taxon>Bacteria</taxon>
        <taxon>Pseudomonadati</taxon>
        <taxon>Pseudomonadota</taxon>
        <taxon>Gammaproteobacteria</taxon>
        <taxon>Alteromonadales</taxon>
        <taxon>Psychromonadaceae</taxon>
        <taxon>Corallincola</taxon>
    </lineage>
</organism>
<dbReference type="PROSITE" id="PS50984">
    <property type="entry name" value="TRUD"/>
    <property type="match status" value="1"/>
</dbReference>
<comment type="catalytic activity">
    <reaction evidence="4">
        <text>uridine(13) in tRNA = pseudouridine(13) in tRNA</text>
        <dbReference type="Rhea" id="RHEA:42540"/>
        <dbReference type="Rhea" id="RHEA-COMP:10105"/>
        <dbReference type="Rhea" id="RHEA-COMP:10106"/>
        <dbReference type="ChEBI" id="CHEBI:65314"/>
        <dbReference type="ChEBI" id="CHEBI:65315"/>
        <dbReference type="EC" id="5.4.99.27"/>
    </reaction>
</comment>
<evidence type="ECO:0000259" key="5">
    <source>
        <dbReference type="PROSITE" id="PS50984"/>
    </source>
</evidence>
<dbReference type="InterPro" id="IPR042214">
    <property type="entry name" value="TruD_catalytic"/>
</dbReference>
<dbReference type="EC" id="5.4.99.27" evidence="4"/>
<feature type="active site" description="Nucleophile" evidence="4">
    <location>
        <position position="87"/>
    </location>
</feature>
<keyword evidence="2 4" id="KW-0819">tRNA processing</keyword>
<comment type="function">
    <text evidence="4">Responsible for synthesis of pseudouridine from uracil-13 in transfer RNAs.</text>
</comment>
<dbReference type="EMBL" id="SHLY01000002">
    <property type="protein sequence ID" value="TAA47363.1"/>
    <property type="molecule type" value="Genomic_DNA"/>
</dbReference>
<keyword evidence="7" id="KW-1185">Reference proteome</keyword>
<dbReference type="InterPro" id="IPR020103">
    <property type="entry name" value="PsdUridine_synth_cat_dom_sf"/>
</dbReference>
<dbReference type="RefSeq" id="WP_130566494.1">
    <property type="nucleotide sequence ID" value="NZ_SHLY01000002.1"/>
</dbReference>